<dbReference type="PROSITE" id="PS01360">
    <property type="entry name" value="ZF_MYND_1"/>
    <property type="match status" value="1"/>
</dbReference>
<dbReference type="Pfam" id="PF01753">
    <property type="entry name" value="zf-MYND"/>
    <property type="match status" value="1"/>
</dbReference>
<dbReference type="PANTHER" id="PTHR24006:SF677">
    <property type="entry name" value="UBIQUITIN CARBOXYL-TERMINAL HYDROLASE 19"/>
    <property type="match status" value="1"/>
</dbReference>
<dbReference type="PROSITE" id="PS50235">
    <property type="entry name" value="USP_3"/>
    <property type="match status" value="1"/>
</dbReference>
<dbReference type="PANTHER" id="PTHR24006">
    <property type="entry name" value="UBIQUITIN CARBOXYL-TERMINAL HYDROLASE"/>
    <property type="match status" value="1"/>
</dbReference>
<feature type="region of interest" description="Disordered" evidence="6">
    <location>
        <begin position="104"/>
        <end position="129"/>
    </location>
</feature>
<dbReference type="CDD" id="cd02661">
    <property type="entry name" value="Peptidase_C19E"/>
    <property type="match status" value="1"/>
</dbReference>
<dbReference type="EMBL" id="DF237017">
    <property type="protein sequence ID" value="GAQ80990.1"/>
    <property type="molecule type" value="Genomic_DNA"/>
</dbReference>
<dbReference type="AlphaFoldDB" id="A0A0U9HMU5"/>
<sequence>MHEGAATLLEALWPTVLIGLAGLLLVYLFHVGPLGSLVPGAARWRGGSKQTEKLARMSEPATRCEVCLQETTMQCSRCKVVKYCSPECQRKHWNRGHKVECQPKGGGGAPSANGHAKKSGPKQPAKPLPESSNVLAKRMLFPYTDFVEFFNWRELVGEPCGLVNVGNSCYANAVLQCLTFTWPLARYLLEREHSAECEKGSNEFCFLCELESHVNRAIRGSVPIMPQRILARVRNVGASLGYGRQEDAHEFMRFAVDSMQATFLEEAGGEKNIDHATQETTLIHHIFGGKLQSQVKCMACLSESNTYESVLDLTVEITGSVNSLEGALHTFTSPEWLDGDNKYKCDKCNDYVKGCKRLSIHEGPNMLSIVLKRFQGGHFGKVNKAIAYPETLNLTPFMSGKGDKPGPYHLYGVVVHLDMLNSTFFGHYLCFVKDASGRWYEADDSDVKATTIDTVLAQKAYMLFYARSEPHPAPLIQSPPKTVPPSRNGTAPSKLPSKIASASRSASPSSVLTSEGIPLQSNGDVTSSSDSIGSVNGAAADSANGPRANGTENGEEMTSAEASSEANGSVEELEAIYTKGVVARMLQEADKENAFTPPENAFTPPETVSTAPGETSTTPPAVGTVGETAKPSSVEDEEGARFADSVLLAEPYPAAAVSEGLQGLETAASRGDQSPEVGRNGDPATLGRNGIPEVPGRQANEGRSGADESVTKGDGSGTSTERIPSSQPTPKTSAGAHPGTSAGAWNALPNADGTPPRARSNERKSPGTESRKRTAADVRRENRTAQSERKAAAAPAAVRTAQNGGAGVKRHPMKSTPAPALVSQPGASQVAPVQVTSALEEQGGEKLETEAEEQVKVGESGRVRGGASDGSGLASGSREKIALDFGGKSHSPEDLSLGGANAGVPETAARGKKRSTHHASDSAAPGSFGGGLSEASGVFTQNGGVFAKGGGAFTQDGSSFAQAGGAFTRESQLEELSRLLSNRPLETALDNDVWESVLGTGLPNPGGSPNPLPDESFLEDEDLEAPSQPEPLFLPTEKTGPFGGFSTDGASKGGPGVNTDAAAGKSESAGPFGLGSVPFTPIFTSQPSGKEGGRVKHGGSNSGLARGFFGPAKAKRKSDKRSVRMPEVVPNIAPLQEETASVSAGFGEEFGEDTPEFGGGFSETSEQFLEVPVDELVLTTDTSTDEKKSGGNNVKPKGIADLIENEDLLREVGKSADQRLRSVVKGKVESKAKQGRNDVCNCGSGKKWKKCHGKGLAA</sequence>
<dbReference type="Gene3D" id="6.10.140.2220">
    <property type="match status" value="1"/>
</dbReference>
<name>A0A0U9HMU5_KLENI</name>
<evidence type="ECO:0000256" key="2">
    <source>
        <dbReference type="ARBA" id="ARBA00022723"/>
    </source>
</evidence>
<feature type="compositionally biased region" description="Polar residues" evidence="6">
    <location>
        <begin position="606"/>
        <end position="619"/>
    </location>
</feature>
<keyword evidence="11" id="KW-1185">Reference proteome</keyword>
<evidence type="ECO:0000256" key="3">
    <source>
        <dbReference type="ARBA" id="ARBA00022771"/>
    </source>
</evidence>
<accession>A0A0U9HMU5</accession>
<evidence type="ECO:0000256" key="7">
    <source>
        <dbReference type="SAM" id="Phobius"/>
    </source>
</evidence>
<dbReference type="SUPFAM" id="SSF103642">
    <property type="entry name" value="Sec-C motif"/>
    <property type="match status" value="1"/>
</dbReference>
<feature type="compositionally biased region" description="Low complexity" evidence="6">
    <location>
        <begin position="497"/>
        <end position="514"/>
    </location>
</feature>
<dbReference type="PROSITE" id="PS50865">
    <property type="entry name" value="ZF_MYND_2"/>
    <property type="match status" value="1"/>
</dbReference>
<feature type="compositionally biased region" description="Low complexity" evidence="6">
    <location>
        <begin position="556"/>
        <end position="566"/>
    </location>
</feature>
<dbReference type="InterPro" id="IPR050164">
    <property type="entry name" value="Peptidase_C19"/>
</dbReference>
<keyword evidence="7" id="KW-0812">Transmembrane</keyword>
<organism evidence="10 11">
    <name type="scientific">Klebsormidium nitens</name>
    <name type="common">Green alga</name>
    <name type="synonym">Ulothrix nitens</name>
    <dbReference type="NCBI Taxonomy" id="105231"/>
    <lineage>
        <taxon>Eukaryota</taxon>
        <taxon>Viridiplantae</taxon>
        <taxon>Streptophyta</taxon>
        <taxon>Klebsormidiophyceae</taxon>
        <taxon>Klebsormidiales</taxon>
        <taxon>Klebsormidiaceae</taxon>
        <taxon>Klebsormidium</taxon>
    </lineage>
</organism>
<dbReference type="OrthoDB" id="420187at2759"/>
<feature type="domain" description="USP" evidence="8">
    <location>
        <begin position="160"/>
        <end position="468"/>
    </location>
</feature>
<evidence type="ECO:0000313" key="10">
    <source>
        <dbReference type="EMBL" id="GAQ80990.1"/>
    </source>
</evidence>
<protein>
    <submittedName>
        <fullName evidence="10">Ubiquitin carboxyl-terminal hydrolase</fullName>
    </submittedName>
</protein>
<dbReference type="GO" id="GO:0004843">
    <property type="term" value="F:cysteine-type deubiquitinase activity"/>
    <property type="evidence" value="ECO:0000318"/>
    <property type="project" value="GO_Central"/>
</dbReference>
<dbReference type="SUPFAM" id="SSF144232">
    <property type="entry name" value="HIT/MYND zinc finger-like"/>
    <property type="match status" value="1"/>
</dbReference>
<feature type="compositionally biased region" description="Basic and acidic residues" evidence="6">
    <location>
        <begin position="843"/>
        <end position="862"/>
    </location>
</feature>
<dbReference type="InterPro" id="IPR002893">
    <property type="entry name" value="Znf_MYND"/>
</dbReference>
<keyword evidence="3 5" id="KW-0863">Zinc-finger</keyword>
<dbReference type="STRING" id="105231.A0A0U9HMU5"/>
<feature type="compositionally biased region" description="Polar residues" evidence="6">
    <location>
        <begin position="519"/>
        <end position="534"/>
    </location>
</feature>
<dbReference type="Gene3D" id="3.10.450.50">
    <property type="match status" value="1"/>
</dbReference>
<dbReference type="PROSITE" id="PS00972">
    <property type="entry name" value="USP_1"/>
    <property type="match status" value="1"/>
</dbReference>
<gene>
    <name evidence="10" type="ORF">KFL_000680060</name>
</gene>
<dbReference type="InterPro" id="IPR001394">
    <property type="entry name" value="Peptidase_C19_UCH"/>
</dbReference>
<evidence type="ECO:0000256" key="5">
    <source>
        <dbReference type="PROSITE-ProRule" id="PRU00134"/>
    </source>
</evidence>
<feature type="region of interest" description="Disordered" evidence="6">
    <location>
        <begin position="996"/>
        <end position="1136"/>
    </location>
</feature>
<dbReference type="FunFam" id="3.90.70.10:FF:000026">
    <property type="entry name" value="Ubiquitin carboxyl-terminal hydrolase 15"/>
    <property type="match status" value="1"/>
</dbReference>
<comment type="similarity">
    <text evidence="1">Belongs to the peptidase C19 family.</text>
</comment>
<dbReference type="GO" id="GO:0005829">
    <property type="term" value="C:cytosol"/>
    <property type="evidence" value="ECO:0000318"/>
    <property type="project" value="GO_Central"/>
</dbReference>
<feature type="compositionally biased region" description="Polar residues" evidence="6">
    <location>
        <begin position="717"/>
        <end position="732"/>
    </location>
</feature>
<dbReference type="GO" id="GO:0005634">
    <property type="term" value="C:nucleus"/>
    <property type="evidence" value="ECO:0000318"/>
    <property type="project" value="GO_Central"/>
</dbReference>
<dbReference type="GO" id="GO:0008270">
    <property type="term" value="F:zinc ion binding"/>
    <property type="evidence" value="ECO:0007669"/>
    <property type="project" value="UniProtKB-KW"/>
</dbReference>
<keyword evidence="2" id="KW-0479">Metal-binding</keyword>
<reference evidence="10 11" key="1">
    <citation type="journal article" date="2014" name="Nat. Commun.">
        <title>Klebsormidium flaccidum genome reveals primary factors for plant terrestrial adaptation.</title>
        <authorList>
            <person name="Hori K."/>
            <person name="Maruyama F."/>
            <person name="Fujisawa T."/>
            <person name="Togashi T."/>
            <person name="Yamamoto N."/>
            <person name="Seo M."/>
            <person name="Sato S."/>
            <person name="Yamada T."/>
            <person name="Mori H."/>
            <person name="Tajima N."/>
            <person name="Moriyama T."/>
            <person name="Ikeuchi M."/>
            <person name="Watanabe M."/>
            <person name="Wada H."/>
            <person name="Kobayashi K."/>
            <person name="Saito M."/>
            <person name="Masuda T."/>
            <person name="Sasaki-Sekimoto Y."/>
            <person name="Mashiguchi K."/>
            <person name="Awai K."/>
            <person name="Shimojima M."/>
            <person name="Masuda S."/>
            <person name="Iwai M."/>
            <person name="Nobusawa T."/>
            <person name="Narise T."/>
            <person name="Kondo S."/>
            <person name="Saito H."/>
            <person name="Sato R."/>
            <person name="Murakawa M."/>
            <person name="Ihara Y."/>
            <person name="Oshima-Yamada Y."/>
            <person name="Ohtaka K."/>
            <person name="Satoh M."/>
            <person name="Sonobe K."/>
            <person name="Ishii M."/>
            <person name="Ohtani R."/>
            <person name="Kanamori-Sato M."/>
            <person name="Honoki R."/>
            <person name="Miyazaki D."/>
            <person name="Mochizuki H."/>
            <person name="Umetsu J."/>
            <person name="Higashi K."/>
            <person name="Shibata D."/>
            <person name="Kamiya Y."/>
            <person name="Sato N."/>
            <person name="Nakamura Y."/>
            <person name="Tabata S."/>
            <person name="Ida S."/>
            <person name="Kurokawa K."/>
            <person name="Ohta H."/>
        </authorList>
    </citation>
    <scope>NUCLEOTIDE SEQUENCE [LARGE SCALE GENOMIC DNA]</scope>
    <source>
        <strain evidence="10 11">NIES-2285</strain>
    </source>
</reference>
<evidence type="ECO:0000313" key="11">
    <source>
        <dbReference type="Proteomes" id="UP000054558"/>
    </source>
</evidence>
<keyword evidence="7" id="KW-1133">Transmembrane helix</keyword>
<evidence type="ECO:0000256" key="6">
    <source>
        <dbReference type="SAM" id="MobiDB-lite"/>
    </source>
</evidence>
<feature type="region of interest" description="Disordered" evidence="6">
    <location>
        <begin position="940"/>
        <end position="959"/>
    </location>
</feature>
<dbReference type="Pfam" id="PF00443">
    <property type="entry name" value="UCH"/>
    <property type="match status" value="1"/>
</dbReference>
<feature type="region of interest" description="Disordered" evidence="6">
    <location>
        <begin position="660"/>
        <end position="935"/>
    </location>
</feature>
<dbReference type="InterPro" id="IPR018200">
    <property type="entry name" value="USP_CS"/>
</dbReference>
<dbReference type="InterPro" id="IPR028889">
    <property type="entry name" value="USP"/>
</dbReference>
<feature type="transmembrane region" description="Helical" evidence="7">
    <location>
        <begin position="12"/>
        <end position="30"/>
    </location>
</feature>
<evidence type="ECO:0000256" key="1">
    <source>
        <dbReference type="ARBA" id="ARBA00009085"/>
    </source>
</evidence>
<dbReference type="InterPro" id="IPR038765">
    <property type="entry name" value="Papain-like_cys_pep_sf"/>
</dbReference>
<keyword evidence="7" id="KW-0472">Membrane</keyword>
<proteinExistence type="inferred from homology"/>
<dbReference type="SUPFAM" id="SSF54001">
    <property type="entry name" value="Cysteine proteinases"/>
    <property type="match status" value="1"/>
</dbReference>
<evidence type="ECO:0000256" key="4">
    <source>
        <dbReference type="ARBA" id="ARBA00022833"/>
    </source>
</evidence>
<keyword evidence="4" id="KW-0862">Zinc</keyword>
<dbReference type="Pfam" id="PF02810">
    <property type="entry name" value="SEC-C"/>
    <property type="match status" value="1"/>
</dbReference>
<dbReference type="GO" id="GO:0031647">
    <property type="term" value="P:regulation of protein stability"/>
    <property type="evidence" value="ECO:0000318"/>
    <property type="project" value="GO_Central"/>
</dbReference>
<dbReference type="Gene3D" id="3.90.70.10">
    <property type="entry name" value="Cysteine proteinases"/>
    <property type="match status" value="1"/>
</dbReference>
<keyword evidence="10" id="KW-0378">Hydrolase</keyword>
<feature type="region of interest" description="Disordered" evidence="6">
    <location>
        <begin position="472"/>
        <end position="569"/>
    </location>
</feature>
<dbReference type="GO" id="GO:0016579">
    <property type="term" value="P:protein deubiquitination"/>
    <property type="evidence" value="ECO:0007669"/>
    <property type="project" value="InterPro"/>
</dbReference>
<feature type="region of interest" description="Disordered" evidence="6">
    <location>
        <begin position="595"/>
        <end position="638"/>
    </location>
</feature>
<feature type="compositionally biased region" description="Basic and acidic residues" evidence="6">
    <location>
        <begin position="759"/>
        <end position="791"/>
    </location>
</feature>
<feature type="domain" description="MYND-type" evidence="9">
    <location>
        <begin position="64"/>
        <end position="101"/>
    </location>
</feature>
<evidence type="ECO:0000259" key="8">
    <source>
        <dbReference type="PROSITE" id="PS50235"/>
    </source>
</evidence>
<dbReference type="InterPro" id="IPR004027">
    <property type="entry name" value="SEC_C_motif"/>
</dbReference>
<evidence type="ECO:0000259" key="9">
    <source>
        <dbReference type="PROSITE" id="PS50865"/>
    </source>
</evidence>
<dbReference type="Proteomes" id="UP000054558">
    <property type="component" value="Unassembled WGS sequence"/>
</dbReference>